<proteinExistence type="inferred from homology"/>
<dbReference type="SUPFAM" id="SSF54909">
    <property type="entry name" value="Dimeric alpha+beta barrel"/>
    <property type="match status" value="1"/>
</dbReference>
<dbReference type="InterPro" id="IPR009799">
    <property type="entry name" value="EthD_dom"/>
</dbReference>
<dbReference type="EMBL" id="JARIHO010000003">
    <property type="protein sequence ID" value="KAJ7364153.1"/>
    <property type="molecule type" value="Genomic_DNA"/>
</dbReference>
<accession>A0AAD7AP23</accession>
<comment type="caution">
    <text evidence="3">The sequence shown here is derived from an EMBL/GenBank/DDBJ whole genome shotgun (WGS) entry which is preliminary data.</text>
</comment>
<evidence type="ECO:0000256" key="1">
    <source>
        <dbReference type="ARBA" id="ARBA00005986"/>
    </source>
</evidence>
<comment type="similarity">
    <text evidence="1">Belongs to the tpcK family.</text>
</comment>
<keyword evidence="4" id="KW-1185">Reference proteome</keyword>
<name>A0AAD7AP23_9AGAR</name>
<feature type="domain" description="EthD" evidence="2">
    <location>
        <begin position="17"/>
        <end position="112"/>
    </location>
</feature>
<evidence type="ECO:0000259" key="2">
    <source>
        <dbReference type="Pfam" id="PF07110"/>
    </source>
</evidence>
<dbReference type="Proteomes" id="UP001218218">
    <property type="component" value="Unassembled WGS sequence"/>
</dbReference>
<dbReference type="InterPro" id="IPR011008">
    <property type="entry name" value="Dimeric_a/b-barrel"/>
</dbReference>
<dbReference type="Pfam" id="PF07110">
    <property type="entry name" value="EthD"/>
    <property type="match status" value="1"/>
</dbReference>
<protein>
    <recommendedName>
        <fullName evidence="2">EthD domain-containing protein</fullName>
    </recommendedName>
</protein>
<dbReference type="AlphaFoldDB" id="A0AAD7AP23"/>
<reference evidence="3" key="1">
    <citation type="submission" date="2023-03" db="EMBL/GenBank/DDBJ databases">
        <title>Massive genome expansion in bonnet fungi (Mycena s.s.) driven by repeated elements and novel gene families across ecological guilds.</title>
        <authorList>
            <consortium name="Lawrence Berkeley National Laboratory"/>
            <person name="Harder C.B."/>
            <person name="Miyauchi S."/>
            <person name="Viragh M."/>
            <person name="Kuo A."/>
            <person name="Thoen E."/>
            <person name="Andreopoulos B."/>
            <person name="Lu D."/>
            <person name="Skrede I."/>
            <person name="Drula E."/>
            <person name="Henrissat B."/>
            <person name="Morin E."/>
            <person name="Kohler A."/>
            <person name="Barry K."/>
            <person name="LaButti K."/>
            <person name="Morin E."/>
            <person name="Salamov A."/>
            <person name="Lipzen A."/>
            <person name="Mereny Z."/>
            <person name="Hegedus B."/>
            <person name="Baldrian P."/>
            <person name="Stursova M."/>
            <person name="Weitz H."/>
            <person name="Taylor A."/>
            <person name="Grigoriev I.V."/>
            <person name="Nagy L.G."/>
            <person name="Martin F."/>
            <person name="Kauserud H."/>
        </authorList>
    </citation>
    <scope>NUCLEOTIDE SEQUENCE</scope>
    <source>
        <strain evidence="3">CBHHK002</strain>
    </source>
</reference>
<evidence type="ECO:0000313" key="4">
    <source>
        <dbReference type="Proteomes" id="UP001218218"/>
    </source>
</evidence>
<dbReference type="Gene3D" id="3.30.70.100">
    <property type="match status" value="1"/>
</dbReference>
<evidence type="ECO:0000313" key="3">
    <source>
        <dbReference type="EMBL" id="KAJ7364153.1"/>
    </source>
</evidence>
<dbReference type="GO" id="GO:0016491">
    <property type="term" value="F:oxidoreductase activity"/>
    <property type="evidence" value="ECO:0007669"/>
    <property type="project" value="InterPro"/>
</dbReference>
<organism evidence="3 4">
    <name type="scientific">Mycena albidolilacea</name>
    <dbReference type="NCBI Taxonomy" id="1033008"/>
    <lineage>
        <taxon>Eukaryota</taxon>
        <taxon>Fungi</taxon>
        <taxon>Dikarya</taxon>
        <taxon>Basidiomycota</taxon>
        <taxon>Agaricomycotina</taxon>
        <taxon>Agaricomycetes</taxon>
        <taxon>Agaricomycetidae</taxon>
        <taxon>Agaricales</taxon>
        <taxon>Marasmiineae</taxon>
        <taxon>Mycenaceae</taxon>
        <taxon>Mycena</taxon>
    </lineage>
</organism>
<sequence length="128" mass="15002">MSHRTDRVRIVVLLKRKPTLSKEEFHKHWTETHGPLFSSLDVVKRNLLKYEQAHINDPVLQQIMQMIPGAPTADWDGMAIFEAESYAKVFEVFQSEEYSKVIIPDDEKFVDRANWQMLPFDLNTVVDK</sequence>
<gene>
    <name evidence="3" type="ORF">DFH08DRAFT_838454</name>
</gene>